<keyword evidence="2" id="KW-0605">Phycobilisome</keyword>
<evidence type="ECO:0000256" key="2">
    <source>
        <dbReference type="ARBA" id="ARBA00022738"/>
    </source>
</evidence>
<dbReference type="Proteomes" id="UP000317990">
    <property type="component" value="Unassembled WGS sequence"/>
</dbReference>
<dbReference type="GO" id="GO:0016491">
    <property type="term" value="F:oxidoreductase activity"/>
    <property type="evidence" value="ECO:0007669"/>
    <property type="project" value="TreeGrafter"/>
</dbReference>
<evidence type="ECO:0000313" key="4">
    <source>
        <dbReference type="EMBL" id="TGG91233.1"/>
    </source>
</evidence>
<dbReference type="InterPro" id="IPR011989">
    <property type="entry name" value="ARM-like"/>
</dbReference>
<name>A0A524RM24_9CHRO</name>
<dbReference type="SMART" id="SM00567">
    <property type="entry name" value="EZ_HEAT"/>
    <property type="match status" value="7"/>
</dbReference>
<dbReference type="PANTHER" id="PTHR12697">
    <property type="entry name" value="PBS LYASE HEAT-LIKE PROTEIN"/>
    <property type="match status" value="1"/>
</dbReference>
<dbReference type="Gene3D" id="1.25.10.10">
    <property type="entry name" value="Leucine-rich Repeat Variant"/>
    <property type="match status" value="2"/>
</dbReference>
<dbReference type="InterPro" id="IPR004155">
    <property type="entry name" value="PBS_lyase_HEAT"/>
</dbReference>
<dbReference type="EMBL" id="SRMO01000080">
    <property type="protein sequence ID" value="TGG91233.1"/>
    <property type="molecule type" value="Genomic_DNA"/>
</dbReference>
<dbReference type="GO" id="GO:0030089">
    <property type="term" value="C:phycobilisome"/>
    <property type="evidence" value="ECO:0007669"/>
    <property type="project" value="UniProtKB-KW"/>
</dbReference>
<evidence type="ECO:0000313" key="5">
    <source>
        <dbReference type="Proteomes" id="UP000317990"/>
    </source>
</evidence>
<dbReference type="Pfam" id="PF13646">
    <property type="entry name" value="HEAT_2"/>
    <property type="match status" value="2"/>
</dbReference>
<keyword evidence="1" id="KW-0042">Antenna complex</keyword>
<dbReference type="InterPro" id="IPR016024">
    <property type="entry name" value="ARM-type_fold"/>
</dbReference>
<protein>
    <submittedName>
        <fullName evidence="4">HEAT repeat domain-containing protein</fullName>
    </submittedName>
</protein>
<dbReference type="AlphaFoldDB" id="A0A524RM24"/>
<gene>
    <name evidence="4" type="ORF">ERJ67_08260</name>
</gene>
<sequence length="327" mass="34161">MLPGPWSVSGDGENGKQSAAGSAVGEAKPFEPLSEHRTQFSPEDNDALLQEASRQLSSGVFDHSNQAAIERLVDGLGDTRGLVRFGFAERLAAVGRPALPLLRHALRADANVAVRRAAAKIFTLINDAGSADVLLEAMIHDPDPVVQGSATGALAEIGAPAVPLLLGVLERSAEPALTKGLAAWALASIGARGAALLKPAMESERVDVRAAVVGALGDQIQNAADREALKLLHQALEDPAEDVQAEAVTAFGKLNSPEFVPLLAANLKAGRPDEVRRNAALALMKCRNEAGLPPLLAALQEEGDGPLNVVLNLAITQLKRSLQTLQD</sequence>
<feature type="region of interest" description="Disordered" evidence="3">
    <location>
        <begin position="1"/>
        <end position="39"/>
    </location>
</feature>
<reference evidence="4 5" key="1">
    <citation type="journal article" date="2019" name="mSystems">
        <title>Life at home and on the roam: Genomic adaptions reflect the dual lifestyle of an intracellular, facultative symbiont.</title>
        <authorList>
            <person name="Burgsdorf I."/>
        </authorList>
    </citation>
    <scope>NUCLEOTIDE SEQUENCE [LARGE SCALE GENOMIC DNA]</scope>
    <source>
        <strain evidence="4">277cV</strain>
    </source>
</reference>
<accession>A0A524RM24</accession>
<comment type="caution">
    <text evidence="4">The sequence shown here is derived from an EMBL/GenBank/DDBJ whole genome shotgun (WGS) entry which is preliminary data.</text>
</comment>
<evidence type="ECO:0000256" key="1">
    <source>
        <dbReference type="ARBA" id="ARBA00022549"/>
    </source>
</evidence>
<organism evidence="4 5">
    <name type="scientific">Aphanocapsa feldmannii 277cV</name>
    <dbReference type="NCBI Taxonomy" id="2507553"/>
    <lineage>
        <taxon>Bacteria</taxon>
        <taxon>Bacillati</taxon>
        <taxon>Cyanobacteriota</taxon>
        <taxon>Cyanophyceae</taxon>
        <taxon>Oscillatoriophycideae</taxon>
        <taxon>Chroococcales</taxon>
        <taxon>Microcystaceae</taxon>
        <taxon>Aphanocapsa</taxon>
    </lineage>
</organism>
<dbReference type="SUPFAM" id="SSF48371">
    <property type="entry name" value="ARM repeat"/>
    <property type="match status" value="1"/>
</dbReference>
<evidence type="ECO:0000256" key="3">
    <source>
        <dbReference type="SAM" id="MobiDB-lite"/>
    </source>
</evidence>
<dbReference type="PANTHER" id="PTHR12697:SF5">
    <property type="entry name" value="DEOXYHYPUSINE HYDROXYLASE"/>
    <property type="match status" value="1"/>
</dbReference>
<proteinExistence type="predicted"/>